<dbReference type="Pfam" id="PF03721">
    <property type="entry name" value="UDPG_MGDP_dh_N"/>
    <property type="match status" value="1"/>
</dbReference>
<evidence type="ECO:0000313" key="2">
    <source>
        <dbReference type="EMBL" id="SVD25038.1"/>
    </source>
</evidence>
<proteinExistence type="predicted"/>
<feature type="non-terminal residue" evidence="2">
    <location>
        <position position="83"/>
    </location>
</feature>
<name>A0A382TU96_9ZZZZ</name>
<dbReference type="PANTHER" id="PTHR43750">
    <property type="entry name" value="UDP-GLUCOSE 6-DEHYDROGENASE TUAD"/>
    <property type="match status" value="1"/>
</dbReference>
<gene>
    <name evidence="2" type="ORF">METZ01_LOCUS377892</name>
</gene>
<dbReference type="PANTHER" id="PTHR43750:SF3">
    <property type="entry name" value="UDP-GLUCOSE 6-DEHYDROGENASE TUAD"/>
    <property type="match status" value="1"/>
</dbReference>
<dbReference type="Gene3D" id="3.40.50.720">
    <property type="entry name" value="NAD(P)-binding Rossmann-like Domain"/>
    <property type="match status" value="1"/>
</dbReference>
<dbReference type="GO" id="GO:0016616">
    <property type="term" value="F:oxidoreductase activity, acting on the CH-OH group of donors, NAD or NADP as acceptor"/>
    <property type="evidence" value="ECO:0007669"/>
    <property type="project" value="InterPro"/>
</dbReference>
<evidence type="ECO:0000259" key="1">
    <source>
        <dbReference type="Pfam" id="PF03721"/>
    </source>
</evidence>
<dbReference type="InterPro" id="IPR001732">
    <property type="entry name" value="UDP-Glc/GDP-Man_DH_N"/>
</dbReference>
<dbReference type="SUPFAM" id="SSF51735">
    <property type="entry name" value="NAD(P)-binding Rossmann-fold domains"/>
    <property type="match status" value="1"/>
</dbReference>
<dbReference type="EMBL" id="UINC01138845">
    <property type="protein sequence ID" value="SVD25038.1"/>
    <property type="molecule type" value="Genomic_DNA"/>
</dbReference>
<reference evidence="2" key="1">
    <citation type="submission" date="2018-05" db="EMBL/GenBank/DDBJ databases">
        <authorList>
            <person name="Lanie J.A."/>
            <person name="Ng W.-L."/>
            <person name="Kazmierczak K.M."/>
            <person name="Andrzejewski T.M."/>
            <person name="Davidsen T.M."/>
            <person name="Wayne K.J."/>
            <person name="Tettelin H."/>
            <person name="Glass J.I."/>
            <person name="Rusch D."/>
            <person name="Podicherti R."/>
            <person name="Tsui H.-C.T."/>
            <person name="Winkler M.E."/>
        </authorList>
    </citation>
    <scope>NUCLEOTIDE SEQUENCE</scope>
</reference>
<dbReference type="GO" id="GO:0051287">
    <property type="term" value="F:NAD binding"/>
    <property type="evidence" value="ECO:0007669"/>
    <property type="project" value="InterPro"/>
</dbReference>
<sequence length="83" mass="9485">MEQKVTIIGLGFVGLSLASFLSSRQVKVTGIDSNKKKIDLLRSNIPDFFEPKLEQYLKKGRKYQEFSTKINPKTINSNFIFIS</sequence>
<protein>
    <recommendedName>
        <fullName evidence="1">UDP-glucose/GDP-mannose dehydrogenase N-terminal domain-containing protein</fullName>
    </recommendedName>
</protein>
<accession>A0A382TU96</accession>
<dbReference type="AlphaFoldDB" id="A0A382TU96"/>
<dbReference type="InterPro" id="IPR036291">
    <property type="entry name" value="NAD(P)-bd_dom_sf"/>
</dbReference>
<feature type="domain" description="UDP-glucose/GDP-mannose dehydrogenase N-terminal" evidence="1">
    <location>
        <begin position="3"/>
        <end position="83"/>
    </location>
</feature>
<organism evidence="2">
    <name type="scientific">marine metagenome</name>
    <dbReference type="NCBI Taxonomy" id="408172"/>
    <lineage>
        <taxon>unclassified sequences</taxon>
        <taxon>metagenomes</taxon>
        <taxon>ecological metagenomes</taxon>
    </lineage>
</organism>